<sequence>MVSGKQRLYIALYAKSGTNYHWALLVGPKEEADNSQGKRYHVREEFGHVAGQVRWDYQGLEIQMGQTPLLLIRILFAKVKKPDRLEQLLSRVVVVQDDPNWRCRHWVRDGVLALKSDGKTLGTAQLDWDYLESMANWFVELKKSQHRFDGQGNWDMTKVPTYDVLEGRET</sequence>
<accession>A0A9P7YJG8</accession>
<evidence type="ECO:0000313" key="1">
    <source>
        <dbReference type="EMBL" id="KAG9234215.1"/>
    </source>
</evidence>
<gene>
    <name evidence="1" type="ORF">BJ875DRAFT_496045</name>
</gene>
<dbReference type="Proteomes" id="UP000824998">
    <property type="component" value="Unassembled WGS sequence"/>
</dbReference>
<dbReference type="InterPro" id="IPR054208">
    <property type="entry name" value="DUF6914"/>
</dbReference>
<name>A0A9P7YJG8_9HELO</name>
<evidence type="ECO:0000313" key="2">
    <source>
        <dbReference type="Proteomes" id="UP000824998"/>
    </source>
</evidence>
<comment type="caution">
    <text evidence="1">The sequence shown here is derived from an EMBL/GenBank/DDBJ whole genome shotgun (WGS) entry which is preliminary data.</text>
</comment>
<dbReference type="Pfam" id="PF21858">
    <property type="entry name" value="DUF6914"/>
    <property type="match status" value="1"/>
</dbReference>
<reference evidence="1" key="1">
    <citation type="journal article" date="2021" name="IMA Fungus">
        <title>Genomic characterization of three marine fungi, including Emericellopsis atlantica sp. nov. with signatures of a generalist lifestyle and marine biomass degradation.</title>
        <authorList>
            <person name="Hagestad O.C."/>
            <person name="Hou L."/>
            <person name="Andersen J.H."/>
            <person name="Hansen E.H."/>
            <person name="Altermark B."/>
            <person name="Li C."/>
            <person name="Kuhnert E."/>
            <person name="Cox R.J."/>
            <person name="Crous P.W."/>
            <person name="Spatafora J.W."/>
            <person name="Lail K."/>
            <person name="Amirebrahimi M."/>
            <person name="Lipzen A."/>
            <person name="Pangilinan J."/>
            <person name="Andreopoulos W."/>
            <person name="Hayes R.D."/>
            <person name="Ng V."/>
            <person name="Grigoriev I.V."/>
            <person name="Jackson S.A."/>
            <person name="Sutton T.D.S."/>
            <person name="Dobson A.D.W."/>
            <person name="Rama T."/>
        </authorList>
    </citation>
    <scope>NUCLEOTIDE SEQUENCE</scope>
    <source>
        <strain evidence="1">TRa018bII</strain>
    </source>
</reference>
<organism evidence="1 2">
    <name type="scientific">Amylocarpus encephaloides</name>
    <dbReference type="NCBI Taxonomy" id="45428"/>
    <lineage>
        <taxon>Eukaryota</taxon>
        <taxon>Fungi</taxon>
        <taxon>Dikarya</taxon>
        <taxon>Ascomycota</taxon>
        <taxon>Pezizomycotina</taxon>
        <taxon>Leotiomycetes</taxon>
        <taxon>Helotiales</taxon>
        <taxon>Helotiales incertae sedis</taxon>
        <taxon>Amylocarpus</taxon>
    </lineage>
</organism>
<proteinExistence type="predicted"/>
<dbReference type="EMBL" id="MU251471">
    <property type="protein sequence ID" value="KAG9234215.1"/>
    <property type="molecule type" value="Genomic_DNA"/>
</dbReference>
<protein>
    <submittedName>
        <fullName evidence="1">Uncharacterized protein</fullName>
    </submittedName>
</protein>
<dbReference type="OrthoDB" id="2679825at2759"/>
<dbReference type="AlphaFoldDB" id="A0A9P7YJG8"/>
<keyword evidence="2" id="KW-1185">Reference proteome</keyword>